<keyword evidence="3" id="KW-1185">Reference proteome</keyword>
<dbReference type="RefSeq" id="WP_143734222.1">
    <property type="nucleotide sequence ID" value="NZ_FTNI01000007.1"/>
</dbReference>
<gene>
    <name evidence="2" type="ORF">SAMN05421833_107116</name>
</gene>
<evidence type="ECO:0000313" key="2">
    <source>
        <dbReference type="EMBL" id="SIR25524.1"/>
    </source>
</evidence>
<dbReference type="STRING" id="58117.SAMN05421833_107116"/>
<proteinExistence type="predicted"/>
<dbReference type="EMBL" id="FTNI01000007">
    <property type="protein sequence ID" value="SIR25524.1"/>
    <property type="molecule type" value="Genomic_DNA"/>
</dbReference>
<dbReference type="SUPFAM" id="SSF54593">
    <property type="entry name" value="Glyoxalase/Bleomycin resistance protein/Dihydroxybiphenyl dioxygenase"/>
    <property type="match status" value="1"/>
</dbReference>
<dbReference type="OrthoDB" id="9795306at2"/>
<evidence type="ECO:0000259" key="1">
    <source>
        <dbReference type="PROSITE" id="PS51819"/>
    </source>
</evidence>
<dbReference type="InterPro" id="IPR041581">
    <property type="entry name" value="Glyoxalase_6"/>
</dbReference>
<organism evidence="2 3">
    <name type="scientific">Microbispora rosea</name>
    <dbReference type="NCBI Taxonomy" id="58117"/>
    <lineage>
        <taxon>Bacteria</taxon>
        <taxon>Bacillati</taxon>
        <taxon>Actinomycetota</taxon>
        <taxon>Actinomycetes</taxon>
        <taxon>Streptosporangiales</taxon>
        <taxon>Streptosporangiaceae</taxon>
        <taxon>Microbispora</taxon>
    </lineage>
</organism>
<sequence length="144" mass="15096">MTAAADRPVLSLMLAVPDASAAARWYAQALGATTLWDLGGVVGLTVGGAPFFLGEPEKNGWATPAEAGTRTVRVEVFVDDPDAFIARAVAAGADGGVDRIRDHEMPWGVHRQGGFLDPFGHLWLVGDRSPLTAHEARPPAPSAD</sequence>
<name>A0A1N6ZFH6_9ACTN</name>
<accession>A0A1N6ZFH6</accession>
<dbReference type="PROSITE" id="PS51819">
    <property type="entry name" value="VOC"/>
    <property type="match status" value="1"/>
</dbReference>
<dbReference type="InterPro" id="IPR037523">
    <property type="entry name" value="VOC_core"/>
</dbReference>
<feature type="domain" description="VOC" evidence="1">
    <location>
        <begin position="8"/>
        <end position="128"/>
    </location>
</feature>
<dbReference type="Gene3D" id="3.10.180.10">
    <property type="entry name" value="2,3-Dihydroxybiphenyl 1,2-Dioxygenase, domain 1"/>
    <property type="match status" value="1"/>
</dbReference>
<dbReference type="Proteomes" id="UP000186096">
    <property type="component" value="Unassembled WGS sequence"/>
</dbReference>
<reference evidence="3" key="1">
    <citation type="submission" date="2017-01" db="EMBL/GenBank/DDBJ databases">
        <authorList>
            <person name="Varghese N."/>
            <person name="Submissions S."/>
        </authorList>
    </citation>
    <scope>NUCLEOTIDE SEQUENCE [LARGE SCALE GENOMIC DNA]</scope>
    <source>
        <strain evidence="3">ATCC 12950</strain>
    </source>
</reference>
<dbReference type="Pfam" id="PF18029">
    <property type="entry name" value="Glyoxalase_6"/>
    <property type="match status" value="1"/>
</dbReference>
<dbReference type="InterPro" id="IPR029068">
    <property type="entry name" value="Glyas_Bleomycin-R_OHBP_Dase"/>
</dbReference>
<protein>
    <submittedName>
        <fullName evidence="2">Uncharacterized conserved protein PhnB, glyoxalase superfamily</fullName>
    </submittedName>
</protein>
<evidence type="ECO:0000313" key="3">
    <source>
        <dbReference type="Proteomes" id="UP000186096"/>
    </source>
</evidence>
<dbReference type="AlphaFoldDB" id="A0A1N6ZFH6"/>